<evidence type="ECO:0000259" key="3">
    <source>
        <dbReference type="Pfam" id="PF03068"/>
    </source>
</evidence>
<evidence type="ECO:0000313" key="4">
    <source>
        <dbReference type="EMBL" id="BBC38799.1"/>
    </source>
</evidence>
<proteinExistence type="predicted"/>
<keyword evidence="5" id="KW-1185">Reference proteome</keyword>
<feature type="domain" description="Protein-arginine deiminase C-terminal" evidence="3">
    <location>
        <begin position="210"/>
        <end position="652"/>
    </location>
</feature>
<evidence type="ECO:0000313" key="5">
    <source>
        <dbReference type="Proteomes" id="UP001321542"/>
    </source>
</evidence>
<gene>
    <name evidence="4" type="ORF">SGFS_100930</name>
</gene>
<feature type="signal peptide" evidence="2">
    <location>
        <begin position="1"/>
        <end position="27"/>
    </location>
</feature>
<dbReference type="InterPro" id="IPR004303">
    <property type="entry name" value="PAD"/>
</dbReference>
<keyword evidence="2" id="KW-0732">Signal</keyword>
<dbReference type="SUPFAM" id="SSF110083">
    <property type="entry name" value="Peptidylarginine deiminase Pad4, middle domain"/>
    <property type="match status" value="1"/>
</dbReference>
<evidence type="ECO:0000256" key="2">
    <source>
        <dbReference type="SAM" id="SignalP"/>
    </source>
</evidence>
<evidence type="ECO:0000256" key="1">
    <source>
        <dbReference type="SAM" id="MobiDB-lite"/>
    </source>
</evidence>
<dbReference type="Pfam" id="PF03068">
    <property type="entry name" value="PAD"/>
    <property type="match status" value="1"/>
</dbReference>
<dbReference type="PANTHER" id="PTHR10837">
    <property type="entry name" value="PEPTIDYLARGININE DEIMINASE"/>
    <property type="match status" value="1"/>
</dbReference>
<dbReference type="InterPro" id="IPR013530">
    <property type="entry name" value="PAD_C"/>
</dbReference>
<reference evidence="4 5" key="1">
    <citation type="journal article" date="2010" name="ChemBioChem">
        <title>Cloning and characterization of the biosynthetic gene cluster of 16-membered macrolide antibiotic FD-891: involvement of a dual functional cytochrome P450 monooxygenase catalyzing epoxidation and hydroxylation.</title>
        <authorList>
            <person name="Kudo F."/>
            <person name="Motegi A."/>
            <person name="Mizoue K."/>
            <person name="Eguchi T."/>
        </authorList>
    </citation>
    <scope>NUCLEOTIDE SEQUENCE [LARGE SCALE GENOMIC DNA]</scope>
    <source>
        <strain evidence="4 5">A-8890</strain>
    </source>
</reference>
<name>A0ABM7FNW5_9ACTN</name>
<sequence>MRTRTRIRPTPAGSAILALAAAGSVLATPLTPAVAAPAATADLRADVNRDGQVDVSGGTDTAGEDSWSVGRGAVYLPNIDDDTKRCKSTGPKGKPLSDAKLAACNDASDTKVNGAADAADLARVRTVPLPKLAAGATGSVKVTTGAEHTRVFLKRSGKWVLVTARTRLTAGELRAGAEFGVEATDVIRDSAKWDGRAVIRLTVKSGSTATSDTVTLRVAPLLTHHPLQKAQQVMVTKVPGKQPADDPFRQFVKNLDKEVKSAGITKPLITFDKYSDIWAQDFVEPGYVSMTGPDGRSHVMRVLLRSDQKDREAGRELFEKLRGKNVGVVQAFKYKPDDWTLNSMGNMETIPPYAHGGRSFPAGRIIQGYRKDTGQKPSKSVRTLFKSQGLQDPLLLDTSWLSVGHVDEFVQFLPADTPRGWRIGVADPEAGLRLLKDAQRDGHGKKRMFSVPDSEEFLAPKETIDEALGSKYLVADNTMAAKRIAANLEILKRETGVTDDEIVRVPALYTRDTEPVGESQGIPMPRLSRMGGGAPLGDTIGKYGQQQWLTDGEKGTDGKTPSPAPKRPIMTSAYVPGAVNGILLARDRYLAPRQWGPVIGGKDIFTEAVTAAYTRAGLKVSYIDDWYTYHLGMGEVHCGTNALRDASAAWWQGPAQ</sequence>
<dbReference type="EMBL" id="AP018448">
    <property type="protein sequence ID" value="BBC38799.1"/>
    <property type="molecule type" value="Genomic_DNA"/>
</dbReference>
<accession>A0ABM7FNW5</accession>
<feature type="region of interest" description="Disordered" evidence="1">
    <location>
        <begin position="549"/>
        <end position="569"/>
    </location>
</feature>
<organism evidence="4 5">
    <name type="scientific">Streptomyces graminofaciens</name>
    <dbReference type="NCBI Taxonomy" id="68212"/>
    <lineage>
        <taxon>Bacteria</taxon>
        <taxon>Bacillati</taxon>
        <taxon>Actinomycetota</taxon>
        <taxon>Actinomycetes</taxon>
        <taxon>Kitasatosporales</taxon>
        <taxon>Streptomycetaceae</taxon>
        <taxon>Streptomyces</taxon>
    </lineage>
</organism>
<dbReference type="Proteomes" id="UP001321542">
    <property type="component" value="Chromosome"/>
</dbReference>
<reference evidence="4 5" key="2">
    <citation type="journal article" date="2023" name="ChemBioChem">
        <title>Acyltransferase Domain Exchange between Two Independent Type I Polyketide Synthases in the Same Producer Strain of Macrolide Antibiotics.</title>
        <authorList>
            <person name="Kudo F."/>
            <person name="Kishikawa K."/>
            <person name="Tsuboi K."/>
            <person name="Kido T."/>
            <person name="Usui T."/>
            <person name="Hashimoto J."/>
            <person name="Shin-Ya K."/>
            <person name="Miyanaga A."/>
            <person name="Eguchi T."/>
        </authorList>
    </citation>
    <scope>NUCLEOTIDE SEQUENCE [LARGE SCALE GENOMIC DNA]</scope>
    <source>
        <strain evidence="4 5">A-8890</strain>
    </source>
</reference>
<dbReference type="InterPro" id="IPR036556">
    <property type="entry name" value="PAD_central_sf"/>
</dbReference>
<dbReference type="Gene3D" id="2.60.40.1700">
    <property type="entry name" value="Protein-arginine deiminase, central domain"/>
    <property type="match status" value="1"/>
</dbReference>
<dbReference type="PANTHER" id="PTHR10837:SF8">
    <property type="entry name" value="PROTEIN-ARGININE DEIMINASE"/>
    <property type="match status" value="1"/>
</dbReference>
<dbReference type="RefSeq" id="WP_286259336.1">
    <property type="nucleotide sequence ID" value="NZ_AP018448.1"/>
</dbReference>
<dbReference type="SUPFAM" id="SSF55909">
    <property type="entry name" value="Pentein"/>
    <property type="match status" value="1"/>
</dbReference>
<protein>
    <recommendedName>
        <fullName evidence="3">Protein-arginine deiminase C-terminal domain-containing protein</fullName>
    </recommendedName>
</protein>
<dbReference type="Gene3D" id="3.75.10.10">
    <property type="entry name" value="L-arginine/glycine Amidinotransferase, Chain A"/>
    <property type="match status" value="1"/>
</dbReference>
<feature type="chain" id="PRO_5045316369" description="Protein-arginine deiminase C-terminal domain-containing protein" evidence="2">
    <location>
        <begin position="28"/>
        <end position="656"/>
    </location>
</feature>